<dbReference type="Gene3D" id="1.25.40.20">
    <property type="entry name" value="Ankyrin repeat-containing domain"/>
    <property type="match status" value="1"/>
</dbReference>
<dbReference type="InterPro" id="IPR031348">
    <property type="entry name" value="PigL_N"/>
</dbReference>
<evidence type="ECO:0000313" key="3">
    <source>
        <dbReference type="EMBL" id="RYN41706.1"/>
    </source>
</evidence>
<dbReference type="AlphaFoldDB" id="A0A4Q4M635"/>
<name>A0A4Q4M635_9PLEO</name>
<gene>
    <name evidence="3" type="ORF">AA0114_g10661</name>
</gene>
<dbReference type="SUPFAM" id="SSF48403">
    <property type="entry name" value="Ankyrin repeat"/>
    <property type="match status" value="1"/>
</dbReference>
<evidence type="ECO:0000256" key="1">
    <source>
        <dbReference type="PROSITE-ProRule" id="PRU00023"/>
    </source>
</evidence>
<sequence length="821" mass="91932">MEGLSIAANGLAIISVAFQLTEACIKLHTFWETVKDAPGEIAAIKEDLRYLISVFKRVESHSNPLGSCLAEGVQHCRAKIADLTLIVERFDNGFQSLSRRKRVRTAFKAALHSKHIQRFRDSLNDAKSTLTLALAHESVVQSLSSRLPTKVKVHDKIERYGTVKAAQKDLLRLTEIDDASGWIAVQSVPSKYVGQRSLRRMKSPNTATLQPLGEMLIKHPSIDYKVQELMLHAIAKTAVTTFESTSMEIFAQDGYTIDACGQLRTKTFVYAENLRYHVNHHVSTFRTALGCAWLRTTTLHHDNKSSKRQRKLQIIRSLILYPTRWLQHMGIQNGLEAVVASGGRSWLFNCNITVTRPVPDDALIFELCRTGQTRAVEALLEKGMASVVDTSPKGWKPLHFAAAAGHVDLCALLIKGGADKSALVYEGPSDAILSPISLFVSSCTDEHADTKIAMLRLFCECIDIADADSDGWSVHDWLKRAYARERVPISRNSITWLLHLTVNEEYVEFSARNIWSALQHAMRSVSNHARHSNYLEQVLCLSREECSKVSKRHLDALGSWLALRVSGRVLLPMIVNAGSFLQMKGFDWMEDNLTHRQFLQALPSIYSAWCTALLDCIEQVKTYMREELDRFLCQLGMAQGAFIRALTRANNLSHNNSSGKLPRTACTHCKDDYGPFSCGLVEPARIAVTECVKSGHNGNCVCDKVHKVPTVSDELPEYTGMFQTDSDNDNDDTHQDDEFFDAQPHVFNDDDLQIIPTSSMFTDIATLLYSAQGKMWLGEHSVGERLCSTCLLLKEKYIGKDGLSADFPPMPRSFDGLRVKW</sequence>
<dbReference type="PROSITE" id="PS50297">
    <property type="entry name" value="ANK_REP_REGION"/>
    <property type="match status" value="1"/>
</dbReference>
<dbReference type="PROSITE" id="PS50088">
    <property type="entry name" value="ANK_REPEAT"/>
    <property type="match status" value="1"/>
</dbReference>
<dbReference type="InterPro" id="IPR036770">
    <property type="entry name" value="Ankyrin_rpt-contain_sf"/>
</dbReference>
<dbReference type="Proteomes" id="UP000292402">
    <property type="component" value="Unassembled WGS sequence"/>
</dbReference>
<evidence type="ECO:0000259" key="2">
    <source>
        <dbReference type="Pfam" id="PF17111"/>
    </source>
</evidence>
<reference evidence="4" key="1">
    <citation type="journal article" date="2019" name="bioRxiv">
        <title>Genomics, evolutionary history and diagnostics of the Alternaria alternata species group including apple and Asian pear pathotypes.</title>
        <authorList>
            <person name="Armitage A.D."/>
            <person name="Cockerton H.M."/>
            <person name="Sreenivasaprasad S."/>
            <person name="Woodhall J.W."/>
            <person name="Lane C.R."/>
            <person name="Harrison R.J."/>
            <person name="Clarkson J.P."/>
        </authorList>
    </citation>
    <scope>NUCLEOTIDE SEQUENCE [LARGE SCALE GENOMIC DNA]</scope>
    <source>
        <strain evidence="4">FERA 1082</strain>
    </source>
</reference>
<accession>A0A4Q4M635</accession>
<protein>
    <recommendedName>
        <fullName evidence="2">Azaphilone pigments biosynthesis cluster protein L N-terminal domain-containing protein</fullName>
    </recommendedName>
</protein>
<comment type="caution">
    <text evidence="3">The sequence shown here is derived from an EMBL/GenBank/DDBJ whole genome shotgun (WGS) entry which is preliminary data.</text>
</comment>
<dbReference type="InterPro" id="IPR002110">
    <property type="entry name" value="Ankyrin_rpt"/>
</dbReference>
<organism evidence="3 4">
    <name type="scientific">Alternaria tenuissima</name>
    <dbReference type="NCBI Taxonomy" id="119927"/>
    <lineage>
        <taxon>Eukaryota</taxon>
        <taxon>Fungi</taxon>
        <taxon>Dikarya</taxon>
        <taxon>Ascomycota</taxon>
        <taxon>Pezizomycotina</taxon>
        <taxon>Dothideomycetes</taxon>
        <taxon>Pleosporomycetidae</taxon>
        <taxon>Pleosporales</taxon>
        <taxon>Pleosporineae</taxon>
        <taxon>Pleosporaceae</taxon>
        <taxon>Alternaria</taxon>
        <taxon>Alternaria sect. Alternaria</taxon>
        <taxon>Alternaria alternata complex</taxon>
    </lineage>
</organism>
<feature type="domain" description="Azaphilone pigments biosynthesis cluster protein L N-terminal" evidence="2">
    <location>
        <begin position="2"/>
        <end position="201"/>
    </location>
</feature>
<feature type="repeat" description="ANK" evidence="1">
    <location>
        <begin position="393"/>
        <end position="419"/>
    </location>
</feature>
<dbReference type="EMBL" id="PDXA01000049">
    <property type="protein sequence ID" value="RYN41706.1"/>
    <property type="molecule type" value="Genomic_DNA"/>
</dbReference>
<dbReference type="Pfam" id="PF12796">
    <property type="entry name" value="Ank_2"/>
    <property type="match status" value="1"/>
</dbReference>
<evidence type="ECO:0000313" key="4">
    <source>
        <dbReference type="Proteomes" id="UP000292402"/>
    </source>
</evidence>
<keyword evidence="1" id="KW-0040">ANK repeat</keyword>
<proteinExistence type="predicted"/>
<dbReference type="SMART" id="SM00248">
    <property type="entry name" value="ANK"/>
    <property type="match status" value="1"/>
</dbReference>
<dbReference type="Pfam" id="PF17111">
    <property type="entry name" value="PigL_N"/>
    <property type="match status" value="1"/>
</dbReference>